<proteinExistence type="predicted"/>
<dbReference type="OrthoDB" id="5288642at2"/>
<dbReference type="PANTHER" id="PTHR13939">
    <property type="entry name" value="NICOTINAMIDE-NUCLEOTIDE AMIDOHYDROLASE PNCC"/>
    <property type="match status" value="1"/>
</dbReference>
<gene>
    <name evidence="2" type="ORF">AZI86_18245</name>
</gene>
<comment type="caution">
    <text evidence="2">The sequence shown here is derived from an EMBL/GenBank/DDBJ whole genome shotgun (WGS) entry which is preliminary data.</text>
</comment>
<feature type="domain" description="MoaB/Mog" evidence="1">
    <location>
        <begin position="4"/>
        <end position="171"/>
    </location>
</feature>
<dbReference type="EMBL" id="LUKE01000006">
    <property type="protein sequence ID" value="KYG61640.1"/>
    <property type="molecule type" value="Genomic_DNA"/>
</dbReference>
<dbReference type="InterPro" id="IPR050101">
    <property type="entry name" value="CinA"/>
</dbReference>
<dbReference type="PANTHER" id="PTHR13939:SF0">
    <property type="entry name" value="NMN AMIDOHYDROLASE-LIKE PROTEIN YFAY"/>
    <property type="match status" value="1"/>
</dbReference>
<dbReference type="Gene3D" id="3.40.980.10">
    <property type="entry name" value="MoaB/Mog-like domain"/>
    <property type="match status" value="1"/>
</dbReference>
<dbReference type="RefSeq" id="WP_061836722.1">
    <property type="nucleotide sequence ID" value="NZ_LUKE01000006.1"/>
</dbReference>
<dbReference type="AlphaFoldDB" id="A0A150WF92"/>
<dbReference type="Proteomes" id="UP000075320">
    <property type="component" value="Unassembled WGS sequence"/>
</dbReference>
<organism evidence="2 3">
    <name type="scientific">Bdellovibrio bacteriovorus</name>
    <dbReference type="NCBI Taxonomy" id="959"/>
    <lineage>
        <taxon>Bacteria</taxon>
        <taxon>Pseudomonadati</taxon>
        <taxon>Bdellovibrionota</taxon>
        <taxon>Bdellovibrionia</taxon>
        <taxon>Bdellovibrionales</taxon>
        <taxon>Pseudobdellovibrionaceae</taxon>
        <taxon>Bdellovibrio</taxon>
    </lineage>
</organism>
<dbReference type="SMART" id="SM00852">
    <property type="entry name" value="MoCF_biosynth"/>
    <property type="match status" value="1"/>
</dbReference>
<accession>A0A150WF92</accession>
<dbReference type="InterPro" id="IPR036425">
    <property type="entry name" value="MoaB/Mog-like_dom_sf"/>
</dbReference>
<name>A0A150WF92_BDEBC</name>
<dbReference type="CDD" id="cd00885">
    <property type="entry name" value="cinA"/>
    <property type="match status" value="1"/>
</dbReference>
<evidence type="ECO:0000259" key="1">
    <source>
        <dbReference type="SMART" id="SM00852"/>
    </source>
</evidence>
<dbReference type="Pfam" id="PF00994">
    <property type="entry name" value="MoCF_biosynth"/>
    <property type="match status" value="1"/>
</dbReference>
<keyword evidence="3" id="KW-1185">Reference proteome</keyword>
<sequence length="366" mass="41097">MKVSILGIGTELTDGQIINRNASWISQQLKKSGVSTRLHLVVPDERGLMRQGIEFCTAEADVVFVTGGLGPTTDDFTRDIIAEWLGEPLEFHPPSWDHLTARLTSRGYAVKEIQRQQCYFPRTAKVLFNSEGTANAFTVNAQGKTVFVLPGPPREIEAIWKSDIAAWVQQATQHLDPVVTRSWDTLGRGESDIATIAEDALQGAEVEKGYRVHLPYVEVKLTYKKSQVPEMQKWVDQLDKALAPYTALRDGTDVASELAKKLTLIESLKVTDTATGTYLWQRLTLPLRSFMEKKNWHFGNEFILHPAQMELHLEPLGEFGAIVTLNYGGRSLKETITSPYTTANMQERAKQFIAEKALLFWYQSLG</sequence>
<protein>
    <recommendedName>
        <fullName evidence="1">MoaB/Mog domain-containing protein</fullName>
    </recommendedName>
</protein>
<evidence type="ECO:0000313" key="3">
    <source>
        <dbReference type="Proteomes" id="UP000075320"/>
    </source>
</evidence>
<evidence type="ECO:0000313" key="2">
    <source>
        <dbReference type="EMBL" id="KYG61640.1"/>
    </source>
</evidence>
<reference evidence="2 3" key="1">
    <citation type="submission" date="2016-03" db="EMBL/GenBank/DDBJ databases">
        <authorList>
            <person name="Ploux O."/>
        </authorList>
    </citation>
    <scope>NUCLEOTIDE SEQUENCE [LARGE SCALE GENOMIC DNA]</scope>
    <source>
        <strain evidence="2 3">R0</strain>
    </source>
</reference>
<dbReference type="SUPFAM" id="SSF53218">
    <property type="entry name" value="Molybdenum cofactor biosynthesis proteins"/>
    <property type="match status" value="1"/>
</dbReference>
<dbReference type="InterPro" id="IPR001453">
    <property type="entry name" value="MoaB/Mog_dom"/>
</dbReference>